<dbReference type="Pfam" id="PF03632">
    <property type="entry name" value="Glyco_hydro_65m"/>
    <property type="match status" value="1"/>
</dbReference>
<evidence type="ECO:0000259" key="3">
    <source>
        <dbReference type="Pfam" id="PF03633"/>
    </source>
</evidence>
<dbReference type="InterPro" id="IPR005195">
    <property type="entry name" value="Glyco_hydro_65_M"/>
</dbReference>
<dbReference type="InterPro" id="IPR012341">
    <property type="entry name" value="6hp_glycosidase-like_sf"/>
</dbReference>
<dbReference type="EMBL" id="JANRML010000024">
    <property type="protein sequence ID" value="MCZ2221875.1"/>
    <property type="molecule type" value="Genomic_DNA"/>
</dbReference>
<keyword evidence="5" id="KW-1185">Reference proteome</keyword>
<gene>
    <name evidence="4" type="ORF">NUW87_10940</name>
</gene>
<name>A0A9Q4NSV2_9CORY</name>
<keyword evidence="1" id="KW-0326">Glycosidase</keyword>
<reference evidence="4" key="1">
    <citation type="submission" date="2022-08" db="EMBL/GenBank/DDBJ databases">
        <title>Corynebacterium sp. nov., isolated from clinical breast specimens.</title>
        <authorList>
            <person name="Zhang T."/>
        </authorList>
    </citation>
    <scope>NUCLEOTIDE SEQUENCE</scope>
    <source>
        <strain evidence="4">CCUG 57942</strain>
    </source>
</reference>
<evidence type="ECO:0000313" key="5">
    <source>
        <dbReference type="Proteomes" id="UP001071110"/>
    </source>
</evidence>
<comment type="caution">
    <text evidence="4">The sequence shown here is derived from an EMBL/GenBank/DDBJ whole genome shotgun (WGS) entry which is preliminary data.</text>
</comment>
<dbReference type="Gene3D" id="2.60.420.10">
    <property type="entry name" value="Maltose phosphorylase, domain 3"/>
    <property type="match status" value="1"/>
</dbReference>
<feature type="domain" description="Glycoside hydrolase family 65 central catalytic" evidence="2">
    <location>
        <begin position="26"/>
        <end position="143"/>
    </location>
</feature>
<dbReference type="InterPro" id="IPR005194">
    <property type="entry name" value="Glyco_hydro_65_C"/>
</dbReference>
<dbReference type="SUPFAM" id="SSF48208">
    <property type="entry name" value="Six-hairpin glycosidases"/>
    <property type="match status" value="1"/>
</dbReference>
<dbReference type="PANTHER" id="PTHR11051:SF8">
    <property type="entry name" value="PROTEIN-GLUCOSYLGALACTOSYLHYDROXYLYSINE GLUCOSIDASE"/>
    <property type="match status" value="1"/>
</dbReference>
<organism evidence="4 5">
    <name type="scientific">Corynebacterium pilbarense</name>
    <dbReference type="NCBI Taxonomy" id="1288393"/>
    <lineage>
        <taxon>Bacteria</taxon>
        <taxon>Bacillati</taxon>
        <taxon>Actinomycetota</taxon>
        <taxon>Actinomycetes</taxon>
        <taxon>Mycobacteriales</taxon>
        <taxon>Corynebacteriaceae</taxon>
        <taxon>Corynebacterium</taxon>
    </lineage>
</organism>
<evidence type="ECO:0000256" key="1">
    <source>
        <dbReference type="ARBA" id="ARBA00023295"/>
    </source>
</evidence>
<dbReference type="Proteomes" id="UP001071110">
    <property type="component" value="Unassembled WGS sequence"/>
</dbReference>
<dbReference type="PANTHER" id="PTHR11051">
    <property type="entry name" value="GLYCOSYL HYDROLASE-RELATED"/>
    <property type="match status" value="1"/>
</dbReference>
<dbReference type="RefSeq" id="WP_269028545.1">
    <property type="nucleotide sequence ID" value="NZ_BAABDP010000018.1"/>
</dbReference>
<sequence>MGGPMRRIAVSAWFRLLTSYGNIGRLDLILEAENDTTNRYKLAKQADVLMLIYLLGPTGVINQLGRLGYSFSETDLKRTVEYYVSRSSEGSTLSRVVHSSVLSRFNEDRAWALFREAVVADLDDTQEGTTRAGIHLGAMAGTVDILTRSFAGLQTEANALTFDPRLRTHLEKVEFQIQYRGHLIDVALSIDSLLIRLHPSTAPPIYVGSAGAYVELAGGESTDLFEARRGLQNKSTPDLTR</sequence>
<dbReference type="GO" id="GO:0005975">
    <property type="term" value="P:carbohydrate metabolic process"/>
    <property type="evidence" value="ECO:0007669"/>
    <property type="project" value="InterPro"/>
</dbReference>
<protein>
    <submittedName>
        <fullName evidence="4">Uncharacterized protein</fullName>
    </submittedName>
</protein>
<feature type="domain" description="Glycoside hydrolase family 65 C-terminal" evidence="3">
    <location>
        <begin position="154"/>
        <end position="208"/>
    </location>
</feature>
<dbReference type="Pfam" id="PF03633">
    <property type="entry name" value="Glyco_hydro_65C"/>
    <property type="match status" value="1"/>
</dbReference>
<dbReference type="Gene3D" id="1.50.10.10">
    <property type="match status" value="1"/>
</dbReference>
<dbReference type="AlphaFoldDB" id="A0A9Q4NSV2"/>
<dbReference type="GO" id="GO:0004553">
    <property type="term" value="F:hydrolase activity, hydrolyzing O-glycosyl compounds"/>
    <property type="evidence" value="ECO:0007669"/>
    <property type="project" value="TreeGrafter"/>
</dbReference>
<evidence type="ECO:0000259" key="2">
    <source>
        <dbReference type="Pfam" id="PF03632"/>
    </source>
</evidence>
<accession>A0A9Q4NSV2</accession>
<keyword evidence="1" id="KW-0378">Hydrolase</keyword>
<dbReference type="InterPro" id="IPR008928">
    <property type="entry name" value="6-hairpin_glycosidase_sf"/>
</dbReference>
<evidence type="ECO:0000313" key="4">
    <source>
        <dbReference type="EMBL" id="MCZ2221875.1"/>
    </source>
</evidence>
<proteinExistence type="predicted"/>